<gene>
    <name evidence="2" type="ORF">B296_00052691</name>
</gene>
<dbReference type="AlphaFoldDB" id="A0A426YBE3"/>
<feature type="compositionally biased region" description="Basic and acidic residues" evidence="1">
    <location>
        <begin position="98"/>
        <end position="114"/>
    </location>
</feature>
<feature type="non-terminal residue" evidence="2">
    <location>
        <position position="114"/>
    </location>
</feature>
<dbReference type="EMBL" id="AMZH03013598">
    <property type="protein sequence ID" value="RRT49000.1"/>
    <property type="molecule type" value="Genomic_DNA"/>
</dbReference>
<evidence type="ECO:0000313" key="3">
    <source>
        <dbReference type="Proteomes" id="UP000287651"/>
    </source>
</evidence>
<accession>A0A426YBE3</accession>
<comment type="caution">
    <text evidence="2">The sequence shown here is derived from an EMBL/GenBank/DDBJ whole genome shotgun (WGS) entry which is preliminary data.</text>
</comment>
<dbReference type="Proteomes" id="UP000287651">
    <property type="component" value="Unassembled WGS sequence"/>
</dbReference>
<organism evidence="2 3">
    <name type="scientific">Ensete ventricosum</name>
    <name type="common">Abyssinian banana</name>
    <name type="synonym">Musa ensete</name>
    <dbReference type="NCBI Taxonomy" id="4639"/>
    <lineage>
        <taxon>Eukaryota</taxon>
        <taxon>Viridiplantae</taxon>
        <taxon>Streptophyta</taxon>
        <taxon>Embryophyta</taxon>
        <taxon>Tracheophyta</taxon>
        <taxon>Spermatophyta</taxon>
        <taxon>Magnoliopsida</taxon>
        <taxon>Liliopsida</taxon>
        <taxon>Zingiberales</taxon>
        <taxon>Musaceae</taxon>
        <taxon>Ensete</taxon>
    </lineage>
</organism>
<reference evidence="2 3" key="1">
    <citation type="journal article" date="2014" name="Agronomy (Basel)">
        <title>A Draft Genome Sequence for Ensete ventricosum, the Drought-Tolerant Tree Against Hunger.</title>
        <authorList>
            <person name="Harrison J."/>
            <person name="Moore K.A."/>
            <person name="Paszkiewicz K."/>
            <person name="Jones T."/>
            <person name="Grant M."/>
            <person name="Ambacheew D."/>
            <person name="Muzemil S."/>
            <person name="Studholme D.J."/>
        </authorList>
    </citation>
    <scope>NUCLEOTIDE SEQUENCE [LARGE SCALE GENOMIC DNA]</scope>
</reference>
<feature type="compositionally biased region" description="Basic and acidic residues" evidence="1">
    <location>
        <begin position="31"/>
        <end position="51"/>
    </location>
</feature>
<evidence type="ECO:0000313" key="2">
    <source>
        <dbReference type="EMBL" id="RRT49000.1"/>
    </source>
</evidence>
<protein>
    <submittedName>
        <fullName evidence="2">Uncharacterized protein</fullName>
    </submittedName>
</protein>
<sequence length="114" mass="13143">MGGTYRSVRLPIRGPLAIGRYSQKSIVGGRLREKSTVDSRLREKSNQLREKTGRRRRRGKEEKRRRGEKGKKEIPSVVTAHGSPVRRRRPGPLFLPRVETECLPARREKDRGDT</sequence>
<name>A0A426YBE3_ENSVE</name>
<proteinExistence type="predicted"/>
<evidence type="ECO:0000256" key="1">
    <source>
        <dbReference type="SAM" id="MobiDB-lite"/>
    </source>
</evidence>
<feature type="compositionally biased region" description="Basic and acidic residues" evidence="1">
    <location>
        <begin position="59"/>
        <end position="74"/>
    </location>
</feature>
<feature type="region of interest" description="Disordered" evidence="1">
    <location>
        <begin position="31"/>
        <end position="114"/>
    </location>
</feature>